<accession>A0A814HJS3</accession>
<gene>
    <name evidence="1" type="ORF">GPM918_LOCUS14272</name>
    <name evidence="2" type="ORF">SRO942_LOCUS14272</name>
</gene>
<keyword evidence="3" id="KW-1185">Reference proteome</keyword>
<dbReference type="Proteomes" id="UP000681722">
    <property type="component" value="Unassembled WGS sequence"/>
</dbReference>
<sequence length="153" mass="18424">MKRSCVHITYFITFTSFNCIQNIERINQFYDYVTSTWIDDDALFHISLWNYFNFKSLRTNNNLEGWHYRLNNDLNHINHPHFYIFIRAIQNDYAHNAATLSRHLATGTLPPRKKLYVNRNARLLNLEHRYQAHTLTLEEYFDKVSRLVGVKKL</sequence>
<comment type="caution">
    <text evidence="1">The sequence shown here is derived from an EMBL/GenBank/DDBJ whole genome shotgun (WGS) entry which is preliminary data.</text>
</comment>
<dbReference type="Proteomes" id="UP000663829">
    <property type="component" value="Unassembled WGS sequence"/>
</dbReference>
<dbReference type="EMBL" id="CAJOBC010003412">
    <property type="protein sequence ID" value="CAF3782438.1"/>
    <property type="molecule type" value="Genomic_DNA"/>
</dbReference>
<evidence type="ECO:0000313" key="1">
    <source>
        <dbReference type="EMBL" id="CAF1011131.1"/>
    </source>
</evidence>
<dbReference type="AlphaFoldDB" id="A0A814HJS3"/>
<dbReference type="EMBL" id="CAJNOQ010003412">
    <property type="protein sequence ID" value="CAF1011131.1"/>
    <property type="molecule type" value="Genomic_DNA"/>
</dbReference>
<protein>
    <submittedName>
        <fullName evidence="1">Uncharacterized protein</fullName>
    </submittedName>
</protein>
<reference evidence="1" key="1">
    <citation type="submission" date="2021-02" db="EMBL/GenBank/DDBJ databases">
        <authorList>
            <person name="Nowell W R."/>
        </authorList>
    </citation>
    <scope>NUCLEOTIDE SEQUENCE</scope>
</reference>
<proteinExistence type="predicted"/>
<evidence type="ECO:0000313" key="2">
    <source>
        <dbReference type="EMBL" id="CAF3782438.1"/>
    </source>
</evidence>
<name>A0A814HJS3_9BILA</name>
<organism evidence="1 3">
    <name type="scientific">Didymodactylos carnosus</name>
    <dbReference type="NCBI Taxonomy" id="1234261"/>
    <lineage>
        <taxon>Eukaryota</taxon>
        <taxon>Metazoa</taxon>
        <taxon>Spiralia</taxon>
        <taxon>Gnathifera</taxon>
        <taxon>Rotifera</taxon>
        <taxon>Eurotatoria</taxon>
        <taxon>Bdelloidea</taxon>
        <taxon>Philodinida</taxon>
        <taxon>Philodinidae</taxon>
        <taxon>Didymodactylos</taxon>
    </lineage>
</organism>
<dbReference type="OrthoDB" id="10012778at2759"/>
<evidence type="ECO:0000313" key="3">
    <source>
        <dbReference type="Proteomes" id="UP000663829"/>
    </source>
</evidence>